<feature type="compositionally biased region" description="Basic and acidic residues" evidence="1">
    <location>
        <begin position="90"/>
        <end position="101"/>
    </location>
</feature>
<reference evidence="2" key="1">
    <citation type="submission" date="2019-12" db="EMBL/GenBank/DDBJ databases">
        <title>Genome sequencing and annotation of Brassica cretica.</title>
        <authorList>
            <person name="Studholme D.J."/>
            <person name="Sarris P."/>
        </authorList>
    </citation>
    <scope>NUCLEOTIDE SEQUENCE</scope>
    <source>
        <strain evidence="2">PFS-109/04</strain>
        <tissue evidence="2">Leaf</tissue>
    </source>
</reference>
<sequence>MNLGRSSADLTLSDLWDDFSDQEESRRLGFEDGVSSCEGRKKDEGVRGKNHLLRFRLGTEIQTDLRSMALPSNSYSRFQSAAWPSPGETQRQEMEKTQRREMEKTKDFYVFSLSDTIITRVLEGTVLLPPN</sequence>
<feature type="region of interest" description="Disordered" evidence="1">
    <location>
        <begin position="77"/>
        <end position="101"/>
    </location>
</feature>
<accession>A0A8S9NEU3</accession>
<organism evidence="2 3">
    <name type="scientific">Brassica cretica</name>
    <name type="common">Mustard</name>
    <dbReference type="NCBI Taxonomy" id="69181"/>
    <lineage>
        <taxon>Eukaryota</taxon>
        <taxon>Viridiplantae</taxon>
        <taxon>Streptophyta</taxon>
        <taxon>Embryophyta</taxon>
        <taxon>Tracheophyta</taxon>
        <taxon>Spermatophyta</taxon>
        <taxon>Magnoliopsida</taxon>
        <taxon>eudicotyledons</taxon>
        <taxon>Gunneridae</taxon>
        <taxon>Pentapetalae</taxon>
        <taxon>rosids</taxon>
        <taxon>malvids</taxon>
        <taxon>Brassicales</taxon>
        <taxon>Brassicaceae</taxon>
        <taxon>Brassiceae</taxon>
        <taxon>Brassica</taxon>
    </lineage>
</organism>
<proteinExistence type="predicted"/>
<evidence type="ECO:0000256" key="1">
    <source>
        <dbReference type="SAM" id="MobiDB-lite"/>
    </source>
</evidence>
<dbReference type="Proteomes" id="UP000712600">
    <property type="component" value="Unassembled WGS sequence"/>
</dbReference>
<name>A0A8S9NEU3_BRACR</name>
<evidence type="ECO:0000313" key="2">
    <source>
        <dbReference type="EMBL" id="KAF3499619.1"/>
    </source>
</evidence>
<comment type="caution">
    <text evidence="2">The sequence shown here is derived from an EMBL/GenBank/DDBJ whole genome shotgun (WGS) entry which is preliminary data.</text>
</comment>
<dbReference type="EMBL" id="QGKX02001621">
    <property type="protein sequence ID" value="KAF3499619.1"/>
    <property type="molecule type" value="Genomic_DNA"/>
</dbReference>
<dbReference type="AlphaFoldDB" id="A0A8S9NEU3"/>
<evidence type="ECO:0000313" key="3">
    <source>
        <dbReference type="Proteomes" id="UP000712600"/>
    </source>
</evidence>
<gene>
    <name evidence="2" type="ORF">F2Q69_00043905</name>
</gene>
<protein>
    <submittedName>
        <fullName evidence="2">Uncharacterized protein</fullName>
    </submittedName>
</protein>